<dbReference type="EMBL" id="LMYN01000006">
    <property type="protein sequence ID" value="KSA03757.1"/>
    <property type="molecule type" value="Genomic_DNA"/>
</dbReference>
<feature type="compositionally biased region" description="Low complexity" evidence="7">
    <location>
        <begin position="709"/>
        <end position="718"/>
    </location>
</feature>
<keyword evidence="5" id="KW-0493">Microtubule</keyword>
<evidence type="ECO:0000256" key="3">
    <source>
        <dbReference type="ARBA" id="ARBA00016012"/>
    </source>
</evidence>
<accession>A0A0V1Q5N0</accession>
<protein>
    <recommendedName>
        <fullName evidence="3">Protein STU1</fullName>
    </recommendedName>
</protein>
<sequence>MLSQVISASRLYQIVASPTSDNEAKLRSINELKTHVKKDFVDINQVPKYVEALSIAVDISDTGILTNSFSVLSHLVKRVSMQDSSGEVLKSQSYLVLPIIINRLGDSKAGARNSAKKALEAYWFSAPKEVEESIMNMALSHKNVKVINESIIWLDHIITNVNPHFKINLFLPHIVKLLRLYNGSDEILIENIRTLFKDYYSLKHNRLYKFDLSKEFETQKIPSSLHESIISQIGTSSSNLMKQTTTDPGLDQNFILAGTTRVTVNLIGRDKSTSLSNSLIPASLSSSTMSRPKSRTNFHNYTKSILPSQEDEHMTKTSTHTNSAFTKYNSNQMLAPPKPVAKTKDHSNEIKAEISPEIEKIIAKTFTYKIDSSIPLLDFKGVDEFYGTVNDLLTAFEGKETEFNWGMREKNIVKLRSIIRGNANTVFLNELIGYLKEYSESICKAVTSLRTTLSSHGCHLLKECAVIFKEHFEPLVDSYVPYLMKLCSATKHIASSNANMALCAIFINVPYNYRLLQKILVSANEKNIQPRSYSGIWLQIVLVRFNDSSSFSSHGANSISGVDTSIKVLTKLLADPNPNVRQVAKDTYWCFWDKFPSEAESLLTRLDSNVVKAIERSKPRTVTSRNQPSTLSSLTAKKPRPSIKESIIARNKELRNKQKDQSSISRPSSRVNSTSSPGPLDNDHSQKHEKLQFSTLDNGKLSRLGVAKRTSSTSSLSRIESNQDALSRKVSESINSTNKRYNDAQIKITEDQLQNGERIGNTSLADGNPSNRTNIVQTNSLDSFDKQSDPILKFLSSYQKEFIAEGINLLKYAIMGEEDLSSEVNGLLKKISVRNQDLLKPLFLGTDNLFKKTYQFFQYEDFFRVCCILIHPMDKRLVDMIVSIAAVDDIYESAIKLISYTTNLGNIIDDSDLTMQIIRYKSIIVRLIIEFLNQGLDKIPISDSHFLKLVTNLFELVSLVKSTGLYKSFCELLAKLYSINPTLFTSELQMIASSTREEVEYVVGIDDILDLNQGHSNTFATLYELTRVVPGNNLGDISPLKAPSDLTMVVPTVTLDKEFENDSVPMDSGDRKDTINEISFQTATNLGNKETSLVNLESSSISGTDNKMPEIDEEDANDAMDVDQNPDDNSVSNNKMEHQNDDYTVKEKTPNSFLDNLPVNESDNIFVEVDSDLISRKPDLFTKFTQHDNSSELVENFAQVQITELSKNKLCNSDPIKTFIDKVDPLNKISLKNKPISIYEDGSFKGSPQKVKDYSYTELNWFNFQLAKLAVDNADDQEANYSIDEFKSLCNTLSSKNIEGKEFVSLLNYLQNTKIFNSEFSSYFHSLGHSLIEGSLWNFFDNHSILSVAKKLSGLILLKQLLINRLRVNLERLWNLLVGLSSESRNSTNEISLAISEAFDEMLAGLFSSEVIFARILTTLEAAILERECFSLSFILDCLSKVLNTNAVSLLIDTNLILRIDNALGGFMNDEEVEIRRSVILSYGKLLKASRISNTVKTDEDDQSEYSVMDDILKRLSIPQKKLIEYYSQS</sequence>
<dbReference type="GO" id="GO:0008017">
    <property type="term" value="F:microtubule binding"/>
    <property type="evidence" value="ECO:0007669"/>
    <property type="project" value="TreeGrafter"/>
</dbReference>
<keyword evidence="10" id="KW-1185">Reference proteome</keyword>
<evidence type="ECO:0000259" key="8">
    <source>
        <dbReference type="SMART" id="SM01349"/>
    </source>
</evidence>
<dbReference type="InterPro" id="IPR011989">
    <property type="entry name" value="ARM-like"/>
</dbReference>
<dbReference type="GeneID" id="26837578"/>
<dbReference type="SMART" id="SM01349">
    <property type="entry name" value="TOG"/>
    <property type="match status" value="1"/>
</dbReference>
<dbReference type="SUPFAM" id="SSF48371">
    <property type="entry name" value="ARM repeat"/>
    <property type="match status" value="1"/>
</dbReference>
<dbReference type="GO" id="GO:0090307">
    <property type="term" value="P:mitotic spindle assembly"/>
    <property type="evidence" value="ECO:0007669"/>
    <property type="project" value="TreeGrafter"/>
</dbReference>
<keyword evidence="6" id="KW-0131">Cell cycle</keyword>
<evidence type="ECO:0000256" key="1">
    <source>
        <dbReference type="ARBA" id="ARBA00004186"/>
    </source>
</evidence>
<feature type="domain" description="TOG" evidence="8">
    <location>
        <begin position="378"/>
        <end position="623"/>
    </location>
</feature>
<dbReference type="InterPro" id="IPR034085">
    <property type="entry name" value="TOG"/>
</dbReference>
<dbReference type="PANTHER" id="PTHR21567">
    <property type="entry name" value="CLASP"/>
    <property type="match status" value="1"/>
</dbReference>
<evidence type="ECO:0000256" key="6">
    <source>
        <dbReference type="ARBA" id="ARBA00022776"/>
    </source>
</evidence>
<dbReference type="InterPro" id="IPR016024">
    <property type="entry name" value="ARM-type_fold"/>
</dbReference>
<feature type="compositionally biased region" description="Basic and acidic residues" evidence="7">
    <location>
        <begin position="650"/>
        <end position="660"/>
    </location>
</feature>
<name>A0A0V1Q5N0_9ASCO</name>
<evidence type="ECO:0000256" key="7">
    <source>
        <dbReference type="SAM" id="MobiDB-lite"/>
    </source>
</evidence>
<feature type="region of interest" description="Disordered" evidence="7">
    <location>
        <begin position="617"/>
        <end position="732"/>
    </location>
</feature>
<dbReference type="GO" id="GO:0005881">
    <property type="term" value="C:cytoplasmic microtubule"/>
    <property type="evidence" value="ECO:0007669"/>
    <property type="project" value="TreeGrafter"/>
</dbReference>
<evidence type="ECO:0000313" key="9">
    <source>
        <dbReference type="EMBL" id="KSA03757.1"/>
    </source>
</evidence>
<dbReference type="Pfam" id="PF12348">
    <property type="entry name" value="CLASP_N"/>
    <property type="match status" value="2"/>
</dbReference>
<evidence type="ECO:0000256" key="2">
    <source>
        <dbReference type="ARBA" id="ARBA00009549"/>
    </source>
</evidence>
<keyword evidence="4" id="KW-0132">Cell division</keyword>
<comment type="similarity">
    <text evidence="2">Belongs to the CLASP family.</text>
</comment>
<dbReference type="GO" id="GO:0005876">
    <property type="term" value="C:spindle microtubule"/>
    <property type="evidence" value="ECO:0007669"/>
    <property type="project" value="TreeGrafter"/>
</dbReference>
<dbReference type="GO" id="GO:1990023">
    <property type="term" value="C:mitotic spindle midzone"/>
    <property type="evidence" value="ECO:0007669"/>
    <property type="project" value="TreeGrafter"/>
</dbReference>
<dbReference type="RefSeq" id="XP_015469859.1">
    <property type="nucleotide sequence ID" value="XM_015609399.1"/>
</dbReference>
<dbReference type="GO" id="GO:0005815">
    <property type="term" value="C:microtubule organizing center"/>
    <property type="evidence" value="ECO:0007669"/>
    <property type="project" value="TreeGrafter"/>
</dbReference>
<feature type="compositionally biased region" description="Polar residues" evidence="7">
    <location>
        <begin position="620"/>
        <end position="635"/>
    </location>
</feature>
<organism evidence="9 10">
    <name type="scientific">Debaryomyces fabryi</name>
    <dbReference type="NCBI Taxonomy" id="58627"/>
    <lineage>
        <taxon>Eukaryota</taxon>
        <taxon>Fungi</taxon>
        <taxon>Dikarya</taxon>
        <taxon>Ascomycota</taxon>
        <taxon>Saccharomycotina</taxon>
        <taxon>Pichiomycetes</taxon>
        <taxon>Debaryomycetaceae</taxon>
        <taxon>Debaryomyces</taxon>
    </lineage>
</organism>
<comment type="subcellular location">
    <subcellularLocation>
        <location evidence="1">Cytoplasm</location>
        <location evidence="1">Cytoskeleton</location>
        <location evidence="1">Spindle</location>
    </subcellularLocation>
</comment>
<dbReference type="InterPro" id="IPR024395">
    <property type="entry name" value="CLASP_N_dom"/>
</dbReference>
<evidence type="ECO:0000313" key="10">
    <source>
        <dbReference type="Proteomes" id="UP000054251"/>
    </source>
</evidence>
<keyword evidence="6" id="KW-0498">Mitosis</keyword>
<gene>
    <name evidence="9" type="ORF">AC631_00569</name>
</gene>
<dbReference type="GO" id="GO:0060172">
    <property type="term" value="P:astral microtubule depolymerization"/>
    <property type="evidence" value="ECO:0007669"/>
    <property type="project" value="TreeGrafter"/>
</dbReference>
<dbReference type="GO" id="GO:0051301">
    <property type="term" value="P:cell division"/>
    <property type="evidence" value="ECO:0007669"/>
    <property type="project" value="UniProtKB-KW"/>
</dbReference>
<proteinExistence type="inferred from homology"/>
<dbReference type="Gene3D" id="1.25.10.10">
    <property type="entry name" value="Leucine-rich Repeat Variant"/>
    <property type="match status" value="2"/>
</dbReference>
<feature type="compositionally biased region" description="Basic and acidic residues" evidence="7">
    <location>
        <begin position="681"/>
        <end position="691"/>
    </location>
</feature>
<comment type="caution">
    <text evidence="9">The sequence shown here is derived from an EMBL/GenBank/DDBJ whole genome shotgun (WGS) entry which is preliminary data.</text>
</comment>
<reference evidence="9 10" key="1">
    <citation type="submission" date="2015-11" db="EMBL/GenBank/DDBJ databases">
        <title>The genome of Debaryomyces fabryi.</title>
        <authorList>
            <person name="Tafer H."/>
            <person name="Lopandic K."/>
        </authorList>
    </citation>
    <scope>NUCLEOTIDE SEQUENCE [LARGE SCALE GENOMIC DNA]</scope>
    <source>
        <strain evidence="9 10">CBS 789</strain>
    </source>
</reference>
<dbReference type="OrthoDB" id="46159at2759"/>
<dbReference type="PANTHER" id="PTHR21567:SF9">
    <property type="entry name" value="CLIP-ASSOCIATING PROTEIN"/>
    <property type="match status" value="1"/>
</dbReference>
<evidence type="ECO:0000256" key="4">
    <source>
        <dbReference type="ARBA" id="ARBA00022618"/>
    </source>
</evidence>
<feature type="compositionally biased region" description="Low complexity" evidence="7">
    <location>
        <begin position="662"/>
        <end position="676"/>
    </location>
</feature>
<evidence type="ECO:0000256" key="5">
    <source>
        <dbReference type="ARBA" id="ARBA00022701"/>
    </source>
</evidence>
<dbReference type="Proteomes" id="UP000054251">
    <property type="component" value="Unassembled WGS sequence"/>
</dbReference>